<dbReference type="SMART" id="SM00382">
    <property type="entry name" value="AAA"/>
    <property type="match status" value="1"/>
</dbReference>
<protein>
    <submittedName>
        <fullName evidence="2">ATPase AAA</fullName>
    </submittedName>
</protein>
<feature type="domain" description="AAA+ ATPase" evidence="1">
    <location>
        <begin position="60"/>
        <end position="252"/>
    </location>
</feature>
<dbReference type="AlphaFoldDB" id="A0A919SYM1"/>
<evidence type="ECO:0000313" key="2">
    <source>
        <dbReference type="EMBL" id="GIM80104.1"/>
    </source>
</evidence>
<dbReference type="InterPro" id="IPR003593">
    <property type="entry name" value="AAA+_ATPase"/>
</dbReference>
<dbReference type="Pfam" id="PF07728">
    <property type="entry name" value="AAA_5"/>
    <property type="match status" value="1"/>
</dbReference>
<accession>A0A919SYM1</accession>
<keyword evidence="3" id="KW-1185">Reference proteome</keyword>
<dbReference type="InterPro" id="IPR011704">
    <property type="entry name" value="ATPase_dyneun-rel_AAA"/>
</dbReference>
<proteinExistence type="predicted"/>
<dbReference type="EMBL" id="BOQL01000089">
    <property type="protein sequence ID" value="GIM80104.1"/>
    <property type="molecule type" value="Genomic_DNA"/>
</dbReference>
<dbReference type="Proteomes" id="UP000681340">
    <property type="component" value="Unassembled WGS sequence"/>
</dbReference>
<evidence type="ECO:0000313" key="3">
    <source>
        <dbReference type="Proteomes" id="UP000681340"/>
    </source>
</evidence>
<organism evidence="2 3">
    <name type="scientific">Actinoplanes auranticolor</name>
    <dbReference type="NCBI Taxonomy" id="47988"/>
    <lineage>
        <taxon>Bacteria</taxon>
        <taxon>Bacillati</taxon>
        <taxon>Actinomycetota</taxon>
        <taxon>Actinomycetes</taxon>
        <taxon>Micromonosporales</taxon>
        <taxon>Micromonosporaceae</taxon>
        <taxon>Actinoplanes</taxon>
    </lineage>
</organism>
<evidence type="ECO:0000259" key="1">
    <source>
        <dbReference type="SMART" id="SM00382"/>
    </source>
</evidence>
<reference evidence="2" key="1">
    <citation type="submission" date="2021-03" db="EMBL/GenBank/DDBJ databases">
        <title>Whole genome shotgun sequence of Actinoplanes auranticolor NBRC 12245.</title>
        <authorList>
            <person name="Komaki H."/>
            <person name="Tamura T."/>
        </authorList>
    </citation>
    <scope>NUCLEOTIDE SEQUENCE</scope>
    <source>
        <strain evidence="2">NBRC 12245</strain>
    </source>
</reference>
<comment type="caution">
    <text evidence="2">The sequence shown here is derived from an EMBL/GenBank/DDBJ whole genome shotgun (WGS) entry which is preliminary data.</text>
</comment>
<sequence>MDSEGVAMVWQIFSGTGEPASVEAWRALPGPPPWRNRGAAVRHFVPPEGLLDAVNAALHLRRPLLLSGPPGSGKSTLVGLIAAELELGEPLNWHVTSRSTRADGLYQYDALGRLHATQTEGDEGAAAVQNFVTLGPLGTALADPSRPRAVLIDEIDKSDLDLPGDLLNVLEEGIFEIPPLVRDAGAGDHASEKSSTLYHVRGADRAFYPVNNGLVERTNWPIIVLTSNNERTFPSPFLRRCVRFEMPTPNADFVQKVVASYLAEAAEQEQAKIGEFAQRLVAGENLALDQLLNYIYLVSGEARDGARDRLEEVLLAELSGK</sequence>
<dbReference type="Gene3D" id="3.40.50.300">
    <property type="entry name" value="P-loop containing nucleotide triphosphate hydrolases"/>
    <property type="match status" value="1"/>
</dbReference>
<dbReference type="CDD" id="cd00009">
    <property type="entry name" value="AAA"/>
    <property type="match status" value="1"/>
</dbReference>
<dbReference type="GO" id="GO:0005524">
    <property type="term" value="F:ATP binding"/>
    <property type="evidence" value="ECO:0007669"/>
    <property type="project" value="InterPro"/>
</dbReference>
<dbReference type="InterPro" id="IPR027417">
    <property type="entry name" value="P-loop_NTPase"/>
</dbReference>
<gene>
    <name evidence="2" type="ORF">Aau02nite_89010</name>
</gene>
<dbReference type="GO" id="GO:0016887">
    <property type="term" value="F:ATP hydrolysis activity"/>
    <property type="evidence" value="ECO:0007669"/>
    <property type="project" value="InterPro"/>
</dbReference>
<dbReference type="SUPFAM" id="SSF52540">
    <property type="entry name" value="P-loop containing nucleoside triphosphate hydrolases"/>
    <property type="match status" value="1"/>
</dbReference>
<name>A0A919SYM1_9ACTN</name>